<protein>
    <recommendedName>
        <fullName evidence="4">Arrestin-like N-terminal domain-containing protein</fullName>
    </recommendedName>
</protein>
<dbReference type="Proteomes" id="UP001280581">
    <property type="component" value="Unassembled WGS sequence"/>
</dbReference>
<dbReference type="Gene3D" id="2.60.40.640">
    <property type="match status" value="1"/>
</dbReference>
<evidence type="ECO:0000313" key="3">
    <source>
        <dbReference type="Proteomes" id="UP001280581"/>
    </source>
</evidence>
<dbReference type="EMBL" id="WVTA01000001">
    <property type="protein sequence ID" value="KAK3217103.1"/>
    <property type="molecule type" value="Genomic_DNA"/>
</dbReference>
<evidence type="ECO:0000256" key="1">
    <source>
        <dbReference type="SAM" id="MobiDB-lite"/>
    </source>
</evidence>
<organism evidence="2 3">
    <name type="scientific">Pseudopithomyces chartarum</name>
    <dbReference type="NCBI Taxonomy" id="1892770"/>
    <lineage>
        <taxon>Eukaryota</taxon>
        <taxon>Fungi</taxon>
        <taxon>Dikarya</taxon>
        <taxon>Ascomycota</taxon>
        <taxon>Pezizomycotina</taxon>
        <taxon>Dothideomycetes</taxon>
        <taxon>Pleosporomycetidae</taxon>
        <taxon>Pleosporales</taxon>
        <taxon>Massarineae</taxon>
        <taxon>Didymosphaeriaceae</taxon>
        <taxon>Pseudopithomyces</taxon>
    </lineage>
</organism>
<keyword evidence="3" id="KW-1185">Reference proteome</keyword>
<dbReference type="InterPro" id="IPR014752">
    <property type="entry name" value="Arrestin-like_C"/>
</dbReference>
<reference evidence="2 3" key="1">
    <citation type="submission" date="2021-02" db="EMBL/GenBank/DDBJ databases">
        <title>Genome assembly of Pseudopithomyces chartarum.</title>
        <authorList>
            <person name="Jauregui R."/>
            <person name="Singh J."/>
            <person name="Voisey C."/>
        </authorList>
    </citation>
    <scope>NUCLEOTIDE SEQUENCE [LARGE SCALE GENOMIC DNA]</scope>
    <source>
        <strain evidence="2 3">AGR01</strain>
    </source>
</reference>
<gene>
    <name evidence="2" type="ORF">GRF29_1g1944886</name>
</gene>
<name>A0AAN6RLS3_9PLEO</name>
<proteinExistence type="predicted"/>
<feature type="region of interest" description="Disordered" evidence="1">
    <location>
        <begin position="33"/>
        <end position="99"/>
    </location>
</feature>
<accession>A0AAN6RLS3</accession>
<sequence length="495" mass="54884">MSIRRKELPLPHREDEQVKLELLASFPHPPIPRLLAPLQSQQPGINPDVWKDGSTGHSVYNDIDSDSLYEDPGPPLSSPYSRRDTPPVHVHPVSSPQPHPEFQIVFDHPSRLYAPGDTISGYIIGHSTAEDEIQVIFTGYATTSLRDSGTIHTDHTSLVHQVKNVLPGSETIPRFEIKIPFACKIATSGLDDLTPRDDLKIRWTDTWPPEDTFENEDGHPLPPSMHMVPRKLSTLSGVFGEASIVYSVIAVRSALDTKSNKLIPNATCRLPLTVTTLRFPALRMYHLARETCTLSCNLSAQTAALSKERKLRLREQLRDAFNTSAPTFYFKAKVTVSKIGAPGADMKARVDFEVLPPPAGHLYNFPLPDIAINSMTFRIRSYTGIRVLVPSAQSQSTVESPPTASRKETFKHTEFHQTQTPNDVVFKPRDGGYEGQVCVATIPLPGDLTPSFKTYNAWQGYRLEYVIRIQVAGKQVEAKVASDLNIVAGEDATKA</sequence>
<dbReference type="AlphaFoldDB" id="A0AAN6RLS3"/>
<feature type="compositionally biased region" description="Low complexity" evidence="1">
    <location>
        <begin position="87"/>
        <end position="96"/>
    </location>
</feature>
<evidence type="ECO:0000313" key="2">
    <source>
        <dbReference type="EMBL" id="KAK3217103.1"/>
    </source>
</evidence>
<comment type="caution">
    <text evidence="2">The sequence shown here is derived from an EMBL/GenBank/DDBJ whole genome shotgun (WGS) entry which is preliminary data.</text>
</comment>
<evidence type="ECO:0008006" key="4">
    <source>
        <dbReference type="Google" id="ProtNLM"/>
    </source>
</evidence>